<dbReference type="KEGG" id="taj:C1A40_02800"/>
<protein>
    <recommendedName>
        <fullName evidence="3">Transporter</fullName>
    </recommendedName>
</protein>
<organism evidence="1 2">
    <name type="scientific">Pseudotamlana carrageenivorans</name>
    <dbReference type="NCBI Taxonomy" id="2069432"/>
    <lineage>
        <taxon>Bacteria</taxon>
        <taxon>Pseudomonadati</taxon>
        <taxon>Bacteroidota</taxon>
        <taxon>Flavobacteriia</taxon>
        <taxon>Flavobacteriales</taxon>
        <taxon>Flavobacteriaceae</taxon>
        <taxon>Pseudotamlana</taxon>
    </lineage>
</organism>
<dbReference type="AlphaFoldDB" id="A0A2I7SEY8"/>
<dbReference type="Proteomes" id="UP000236592">
    <property type="component" value="Chromosome"/>
</dbReference>
<dbReference type="EMBL" id="CP025938">
    <property type="protein sequence ID" value="AUS04466.1"/>
    <property type="molecule type" value="Genomic_DNA"/>
</dbReference>
<name>A0A2I7SEY8_9FLAO</name>
<evidence type="ECO:0008006" key="3">
    <source>
        <dbReference type="Google" id="ProtNLM"/>
    </source>
</evidence>
<dbReference type="OrthoDB" id="1405967at2"/>
<keyword evidence="2" id="KW-1185">Reference proteome</keyword>
<proteinExistence type="predicted"/>
<evidence type="ECO:0000313" key="2">
    <source>
        <dbReference type="Proteomes" id="UP000236592"/>
    </source>
</evidence>
<accession>A0A2I7SEY8</accession>
<evidence type="ECO:0000313" key="1">
    <source>
        <dbReference type="EMBL" id="AUS04466.1"/>
    </source>
</evidence>
<gene>
    <name evidence="1" type="ORF">C1A40_02800</name>
</gene>
<dbReference type="RefSeq" id="WP_102994574.1">
    <property type="nucleotide sequence ID" value="NZ_CP025938.1"/>
</dbReference>
<reference evidence="2" key="1">
    <citation type="submission" date="2018-01" db="EMBL/GenBank/DDBJ databases">
        <title>Complete genome of Tamlana sp. UJ94.</title>
        <authorList>
            <person name="Jung J."/>
            <person name="Chung D."/>
            <person name="Bae S.S."/>
            <person name="Baek K."/>
        </authorList>
    </citation>
    <scope>NUCLEOTIDE SEQUENCE [LARGE SCALE GENOMIC DNA]</scope>
    <source>
        <strain evidence="2">UJ94</strain>
    </source>
</reference>
<sequence>MKDFQSFKIQSVWLFLILVFIPFKHHALEVLPYCPMHQHSEFAPECDLCGCSTSSGSFGFGSLKNSNFVGVRYIFQSFESKDGIFENSPTSKESFNTYQVWGRVPITENFYVSSIIPYQDLYRDFTNRTEHINGVGDMNVIGWYQLTIYKKQKAGAVVFSTEKEPSGHRIQFGIGVKLPTGEFEESLTNYVNPGFQVGTGSWDGIFALNYGYSGGKIGINTTATYYAKTVNKNDYRFGNQFSYASNFYYSIPKTTFIAMPFVGVSGDVYDSIEQFGEVIPETEGHSFSGTVGSEVVFNKFTVGANYTFPIQQNLFGDNVHAKNKFSLYLNLTL</sequence>